<reference evidence="4" key="1">
    <citation type="journal article" date="2013" name="Nature">
        <title>Pan genome of the phytoplankton Emiliania underpins its global distribution.</title>
        <authorList>
            <person name="Read B.A."/>
            <person name="Kegel J."/>
            <person name="Klute M.J."/>
            <person name="Kuo A."/>
            <person name="Lefebvre S.C."/>
            <person name="Maumus F."/>
            <person name="Mayer C."/>
            <person name="Miller J."/>
            <person name="Monier A."/>
            <person name="Salamov A."/>
            <person name="Young J."/>
            <person name="Aguilar M."/>
            <person name="Claverie J.M."/>
            <person name="Frickenhaus S."/>
            <person name="Gonzalez K."/>
            <person name="Herman E.K."/>
            <person name="Lin Y.C."/>
            <person name="Napier J."/>
            <person name="Ogata H."/>
            <person name="Sarno A.F."/>
            <person name="Shmutz J."/>
            <person name="Schroeder D."/>
            <person name="de Vargas C."/>
            <person name="Verret F."/>
            <person name="von Dassow P."/>
            <person name="Valentin K."/>
            <person name="Van de Peer Y."/>
            <person name="Wheeler G."/>
            <person name="Dacks J.B."/>
            <person name="Delwiche C.F."/>
            <person name="Dyhrman S.T."/>
            <person name="Glockner G."/>
            <person name="John U."/>
            <person name="Richards T."/>
            <person name="Worden A.Z."/>
            <person name="Zhang X."/>
            <person name="Grigoriev I.V."/>
            <person name="Allen A.E."/>
            <person name="Bidle K."/>
            <person name="Borodovsky M."/>
            <person name="Bowler C."/>
            <person name="Brownlee C."/>
            <person name="Cock J.M."/>
            <person name="Elias M."/>
            <person name="Gladyshev V.N."/>
            <person name="Groth M."/>
            <person name="Guda C."/>
            <person name="Hadaegh A."/>
            <person name="Iglesias-Rodriguez M.D."/>
            <person name="Jenkins J."/>
            <person name="Jones B.M."/>
            <person name="Lawson T."/>
            <person name="Leese F."/>
            <person name="Lindquist E."/>
            <person name="Lobanov A."/>
            <person name="Lomsadze A."/>
            <person name="Malik S.B."/>
            <person name="Marsh M.E."/>
            <person name="Mackinder L."/>
            <person name="Mock T."/>
            <person name="Mueller-Roeber B."/>
            <person name="Pagarete A."/>
            <person name="Parker M."/>
            <person name="Probert I."/>
            <person name="Quesneville H."/>
            <person name="Raines C."/>
            <person name="Rensing S.A."/>
            <person name="Riano-Pachon D.M."/>
            <person name="Richier S."/>
            <person name="Rokitta S."/>
            <person name="Shiraiwa Y."/>
            <person name="Soanes D.M."/>
            <person name="van der Giezen M."/>
            <person name="Wahlund T.M."/>
            <person name="Williams B."/>
            <person name="Wilson W."/>
            <person name="Wolfe G."/>
            <person name="Wurch L.L."/>
        </authorList>
    </citation>
    <scope>NUCLEOTIDE SEQUENCE</scope>
</reference>
<keyword evidence="4" id="KW-1185">Reference proteome</keyword>
<dbReference type="EnsemblProtists" id="EOD23904">
    <property type="protein sequence ID" value="EOD23904"/>
    <property type="gene ID" value="EMIHUDRAFT_206880"/>
</dbReference>
<comment type="similarity">
    <text evidence="1">Belongs to the OPA3 family.</text>
</comment>
<dbReference type="GO" id="GO:0005739">
    <property type="term" value="C:mitochondrion"/>
    <property type="evidence" value="ECO:0007669"/>
    <property type="project" value="TreeGrafter"/>
</dbReference>
<organism evidence="3 4">
    <name type="scientific">Emiliania huxleyi (strain CCMP1516)</name>
    <dbReference type="NCBI Taxonomy" id="280463"/>
    <lineage>
        <taxon>Eukaryota</taxon>
        <taxon>Haptista</taxon>
        <taxon>Haptophyta</taxon>
        <taxon>Prymnesiophyceae</taxon>
        <taxon>Isochrysidales</taxon>
        <taxon>Noelaerhabdaceae</taxon>
        <taxon>Emiliania</taxon>
    </lineage>
</organism>
<reference evidence="3" key="2">
    <citation type="submission" date="2024-10" db="UniProtKB">
        <authorList>
            <consortium name="EnsemblProtists"/>
        </authorList>
    </citation>
    <scope>IDENTIFICATION</scope>
</reference>
<accession>A0A0D3JK69</accession>
<evidence type="ECO:0000256" key="2">
    <source>
        <dbReference type="ARBA" id="ARBA00023054"/>
    </source>
</evidence>
<protein>
    <submittedName>
        <fullName evidence="3">Uncharacterized protein</fullName>
    </submittedName>
</protein>
<sequence length="119" mass="13537">MVLWIKLGFLAIKQVAKPVAARIKASARTSDTFRKLILAVGQRLHRNTLQLDRIAEGKGVEYYMSQKSSAKKAAAEAEATRLHDEKEAREFRRLDARVTELSESERDTRQSSWFAFAGR</sequence>
<dbReference type="PANTHER" id="PTHR12499">
    <property type="entry name" value="OPTIC ATROPHY 3 PROTEIN OPA3"/>
    <property type="match status" value="1"/>
</dbReference>
<name>A0A0D3JK69_EMIH1</name>
<dbReference type="GO" id="GO:0019216">
    <property type="term" value="P:regulation of lipid metabolic process"/>
    <property type="evidence" value="ECO:0007669"/>
    <property type="project" value="TreeGrafter"/>
</dbReference>
<dbReference type="RefSeq" id="XP_005776333.1">
    <property type="nucleotide sequence ID" value="XM_005776276.1"/>
</dbReference>
<dbReference type="Pfam" id="PF07047">
    <property type="entry name" value="OPA3"/>
    <property type="match status" value="1"/>
</dbReference>
<dbReference type="AlphaFoldDB" id="A0A0D3JK69"/>
<dbReference type="KEGG" id="ehx:EMIHUDRAFT_206880"/>
<evidence type="ECO:0000256" key="1">
    <source>
        <dbReference type="ARBA" id="ARBA00007584"/>
    </source>
</evidence>
<proteinExistence type="inferred from homology"/>
<dbReference type="PaxDb" id="2903-EOD23904"/>
<dbReference type="InterPro" id="IPR010754">
    <property type="entry name" value="OPA3-like"/>
</dbReference>
<keyword evidence="2" id="KW-0175">Coiled coil</keyword>
<evidence type="ECO:0000313" key="3">
    <source>
        <dbReference type="EnsemblProtists" id="EOD23904"/>
    </source>
</evidence>
<dbReference type="PANTHER" id="PTHR12499:SF0">
    <property type="entry name" value="OPTIC ATROPHY 3 PROTEIN"/>
    <property type="match status" value="1"/>
</dbReference>
<dbReference type="HOGENOM" id="CLU_2065901_0_0_1"/>
<evidence type="ECO:0000313" key="4">
    <source>
        <dbReference type="Proteomes" id="UP000013827"/>
    </source>
</evidence>
<dbReference type="GeneID" id="17269449"/>
<dbReference type="Proteomes" id="UP000013827">
    <property type="component" value="Unassembled WGS sequence"/>
</dbReference>